<reference evidence="2 3" key="1">
    <citation type="journal article" date="2016" name="Nat. Commun.">
        <title>Thousands of microbial genomes shed light on interconnected biogeochemical processes in an aquifer system.</title>
        <authorList>
            <person name="Anantharaman K."/>
            <person name="Brown C.T."/>
            <person name="Hug L.A."/>
            <person name="Sharon I."/>
            <person name="Castelle C.J."/>
            <person name="Probst A.J."/>
            <person name="Thomas B.C."/>
            <person name="Singh A."/>
            <person name="Wilkins M.J."/>
            <person name="Karaoz U."/>
            <person name="Brodie E.L."/>
            <person name="Williams K.H."/>
            <person name="Hubbard S.S."/>
            <person name="Banfield J.F."/>
        </authorList>
    </citation>
    <scope>NUCLEOTIDE SEQUENCE [LARGE SCALE GENOMIC DNA]</scope>
</reference>
<feature type="transmembrane region" description="Helical" evidence="1">
    <location>
        <begin position="94"/>
        <end position="111"/>
    </location>
</feature>
<dbReference type="STRING" id="1802115.A2756_05345"/>
<comment type="caution">
    <text evidence="2">The sequence shown here is derived from an EMBL/GenBank/DDBJ whole genome shotgun (WGS) entry which is preliminary data.</text>
</comment>
<protein>
    <recommendedName>
        <fullName evidence="4">DUF2569 domain-containing protein</fullName>
    </recommendedName>
</protein>
<dbReference type="AlphaFoldDB" id="A0A1G2G0Q9"/>
<evidence type="ECO:0000256" key="1">
    <source>
        <dbReference type="SAM" id="Phobius"/>
    </source>
</evidence>
<dbReference type="Proteomes" id="UP000177785">
    <property type="component" value="Unassembled WGS sequence"/>
</dbReference>
<feature type="transmembrane region" description="Helical" evidence="1">
    <location>
        <begin position="57"/>
        <end position="82"/>
    </location>
</feature>
<keyword evidence="1" id="KW-0472">Membrane</keyword>
<keyword evidence="1" id="KW-0812">Transmembrane</keyword>
<dbReference type="EMBL" id="MHNL01000031">
    <property type="protein sequence ID" value="OGZ43677.1"/>
    <property type="molecule type" value="Genomic_DNA"/>
</dbReference>
<evidence type="ECO:0008006" key="4">
    <source>
        <dbReference type="Google" id="ProtNLM"/>
    </source>
</evidence>
<keyword evidence="1" id="KW-1133">Transmembrane helix</keyword>
<feature type="transmembrane region" description="Helical" evidence="1">
    <location>
        <begin position="123"/>
        <end position="146"/>
    </location>
</feature>
<gene>
    <name evidence="2" type="ORF">A2756_05345</name>
</gene>
<sequence>MENTPTAHGGILTEKSDWLVAAIFFVTAGFIAPWVVGVIAMNLYFAGGSEYLSKAGLGGSSIGLIITCIAIYLTTLYVAKFIKRRYLIRSPKRIALIAAGYFIFILVPWYSYEYLAGINEAGLQGAVPMLMLFRFLTFAIFAYTLYSSVRKHLLTA</sequence>
<name>A0A1G2G0Q9_9BACT</name>
<evidence type="ECO:0000313" key="2">
    <source>
        <dbReference type="EMBL" id="OGZ43677.1"/>
    </source>
</evidence>
<organism evidence="2 3">
    <name type="scientific">Candidatus Ryanbacteria bacterium RIFCSPHIGHO2_01_FULL_48_27</name>
    <dbReference type="NCBI Taxonomy" id="1802115"/>
    <lineage>
        <taxon>Bacteria</taxon>
        <taxon>Candidatus Ryaniibacteriota</taxon>
    </lineage>
</organism>
<accession>A0A1G2G0Q9</accession>
<feature type="transmembrane region" description="Helical" evidence="1">
    <location>
        <begin position="18"/>
        <end position="45"/>
    </location>
</feature>
<proteinExistence type="predicted"/>
<evidence type="ECO:0000313" key="3">
    <source>
        <dbReference type="Proteomes" id="UP000177785"/>
    </source>
</evidence>